<proteinExistence type="predicted"/>
<dbReference type="PROSITE" id="PS51257">
    <property type="entry name" value="PROKAR_LIPOPROTEIN"/>
    <property type="match status" value="1"/>
</dbReference>
<reference evidence="3 4" key="1">
    <citation type="submission" date="2021-11" db="EMBL/GenBank/DDBJ databases">
        <authorList>
            <person name="Depoorter E."/>
        </authorList>
    </citation>
    <scope>NUCLEOTIDE SEQUENCE [LARGE SCALE GENOMIC DNA]</scope>
    <source>
        <strain evidence="3 4">LMG 24286</strain>
    </source>
</reference>
<evidence type="ECO:0000313" key="3">
    <source>
        <dbReference type="EMBL" id="CAH0418359.1"/>
    </source>
</evidence>
<feature type="chain" id="PRO_5046372152" description="DUF4767 domain-containing protein" evidence="1">
    <location>
        <begin position="25"/>
        <end position="319"/>
    </location>
</feature>
<protein>
    <recommendedName>
        <fullName evidence="2">DUF4767 domain-containing protein</fullName>
    </recommendedName>
</protein>
<feature type="signal peptide" evidence="1">
    <location>
        <begin position="1"/>
        <end position="24"/>
    </location>
</feature>
<dbReference type="RefSeq" id="WP_230098451.1">
    <property type="nucleotide sequence ID" value="NZ_CAKKNT010000007.1"/>
</dbReference>
<accession>A0ABM8ZAI3</accession>
<comment type="caution">
    <text evidence="3">The sequence shown here is derived from an EMBL/GenBank/DDBJ whole genome shotgun (WGS) entry which is preliminary data.</text>
</comment>
<organism evidence="3 4">
    <name type="scientific">Periweissella ghanensis</name>
    <dbReference type="NCBI Taxonomy" id="467997"/>
    <lineage>
        <taxon>Bacteria</taxon>
        <taxon>Bacillati</taxon>
        <taxon>Bacillota</taxon>
        <taxon>Bacilli</taxon>
        <taxon>Lactobacillales</taxon>
        <taxon>Lactobacillaceae</taxon>
        <taxon>Periweissella</taxon>
    </lineage>
</organism>
<evidence type="ECO:0000256" key="1">
    <source>
        <dbReference type="SAM" id="SignalP"/>
    </source>
</evidence>
<sequence>MNKRKILGGLIIVVGALLAGCAQSMGQEHATNTAKRHVMTAQIAKQQPMPTVVWSNRQALALDQFIKEWQKTYKPRRHFLRYFPGVAGSNYLGYSFPQTFSKRNLIYNGGQIKLGISKDGTDKYNYNVVAVYSDATDATAKNADHLYIMTIHNGQPVIFVDTNVAHPKRGFIYLKASQNKQLTTAFSKIFNANTKELALLTPDEKWQPITYQGMTFNYRQLGAMLESYMSLSNEKITAIAHEESFSIMHVENGPLKVGYYNLSPKIGYTYNATQLDMKSNDLVNPQETIPLHNLIMATYRTRAQQRDIDYAAQIINLKP</sequence>
<dbReference type="EMBL" id="CAKKNT010000007">
    <property type="protein sequence ID" value="CAH0418359.1"/>
    <property type="molecule type" value="Genomic_DNA"/>
</dbReference>
<evidence type="ECO:0000259" key="2">
    <source>
        <dbReference type="Pfam" id="PF15983"/>
    </source>
</evidence>
<keyword evidence="1" id="KW-0732">Signal</keyword>
<evidence type="ECO:0000313" key="4">
    <source>
        <dbReference type="Proteomes" id="UP000789719"/>
    </source>
</evidence>
<dbReference type="Pfam" id="PF15983">
    <property type="entry name" value="DUF4767"/>
    <property type="match status" value="1"/>
</dbReference>
<name>A0ABM8ZAI3_9LACO</name>
<gene>
    <name evidence="3" type="ORF">WGH24286_00777</name>
</gene>
<keyword evidence="4" id="KW-1185">Reference proteome</keyword>
<dbReference type="Proteomes" id="UP000789719">
    <property type="component" value="Unassembled WGS sequence"/>
</dbReference>
<feature type="domain" description="DUF4767" evidence="2">
    <location>
        <begin position="52"/>
        <end position="190"/>
    </location>
</feature>
<dbReference type="InterPro" id="IPR031927">
    <property type="entry name" value="DUF4767"/>
</dbReference>